<dbReference type="InterPro" id="IPR036864">
    <property type="entry name" value="Zn2-C6_fun-type_DNA-bd_sf"/>
</dbReference>
<dbReference type="EMBL" id="JADCTT010000011">
    <property type="protein sequence ID" value="KAF9746822.1"/>
    <property type="molecule type" value="Genomic_DNA"/>
</dbReference>
<dbReference type="PANTHER" id="PTHR37534:SF24">
    <property type="entry name" value="MISCELLANEOUS ZN(II)2CYS6 TRANSCRIPTION FACTOR (EUROFUNG)-RELATED"/>
    <property type="match status" value="1"/>
</dbReference>
<evidence type="ECO:0000313" key="4">
    <source>
        <dbReference type="EMBL" id="KAF9746822.1"/>
    </source>
</evidence>
<dbReference type="Proteomes" id="UP000616885">
    <property type="component" value="Unassembled WGS sequence"/>
</dbReference>
<feature type="domain" description="Zn(2)-C6 fungal-type" evidence="3">
    <location>
        <begin position="17"/>
        <end position="47"/>
    </location>
</feature>
<reference evidence="4" key="1">
    <citation type="submission" date="2020-10" db="EMBL/GenBank/DDBJ databases">
        <title>High-Quality Genome Resource of Clonostachys rosea strain S41 by Oxford Nanopore Long-Read Sequencing.</title>
        <authorList>
            <person name="Wang H."/>
        </authorList>
    </citation>
    <scope>NUCLEOTIDE SEQUENCE</scope>
    <source>
        <strain evidence="4">S41</strain>
    </source>
</reference>
<dbReference type="PANTHER" id="PTHR37534">
    <property type="entry name" value="TRANSCRIPTIONAL ACTIVATOR PROTEIN UGA3"/>
    <property type="match status" value="1"/>
</dbReference>
<sequence length="307" mass="32932">MSANAGEKTRFKRTRTGCLKCRVRRRKCDEGKPKCQRCRDGGFDCQYGTRLSFLDKNSLTAPGSSEKPASSSYSTLRPAAQGGSFADEGAGQFVEPGSATSKQTNKPREDLSASSEPRSQTSDSSAPSTVLTNATDLDAIPRDPEQESGSALSNPPLSLHTSHDPALIPQSVDARQDFAATPTNQNHETDETSPGHRAYDTALNVLLSLSHPDNSTFEKGIHGGGSGFSLAGSNELASSPGLTVQSSGSLKELFPNCAHLPQSEKIQLIRHYRYNIAPWLDIGDSGQTFGLQVARMASLCPQCWRLC</sequence>
<dbReference type="CDD" id="cd00067">
    <property type="entry name" value="GAL4"/>
    <property type="match status" value="1"/>
</dbReference>
<feature type="region of interest" description="Disordered" evidence="2">
    <location>
        <begin position="56"/>
        <end position="164"/>
    </location>
</feature>
<protein>
    <recommendedName>
        <fullName evidence="3">Zn(2)-C6 fungal-type domain-containing protein</fullName>
    </recommendedName>
</protein>
<evidence type="ECO:0000256" key="1">
    <source>
        <dbReference type="ARBA" id="ARBA00023242"/>
    </source>
</evidence>
<dbReference type="AlphaFoldDB" id="A0A8H7KAB8"/>
<dbReference type="InterPro" id="IPR001138">
    <property type="entry name" value="Zn2Cys6_DnaBD"/>
</dbReference>
<organism evidence="4 5">
    <name type="scientific">Bionectria ochroleuca</name>
    <name type="common">Gliocladium roseum</name>
    <dbReference type="NCBI Taxonomy" id="29856"/>
    <lineage>
        <taxon>Eukaryota</taxon>
        <taxon>Fungi</taxon>
        <taxon>Dikarya</taxon>
        <taxon>Ascomycota</taxon>
        <taxon>Pezizomycotina</taxon>
        <taxon>Sordariomycetes</taxon>
        <taxon>Hypocreomycetidae</taxon>
        <taxon>Hypocreales</taxon>
        <taxon>Bionectriaceae</taxon>
        <taxon>Clonostachys</taxon>
    </lineage>
</organism>
<name>A0A8H7KAB8_BIOOC</name>
<accession>A0A8H7KAB8</accession>
<dbReference type="PROSITE" id="PS50048">
    <property type="entry name" value="ZN2_CY6_FUNGAL_2"/>
    <property type="match status" value="1"/>
</dbReference>
<comment type="caution">
    <text evidence="4">The sequence shown here is derived from an EMBL/GenBank/DDBJ whole genome shotgun (WGS) entry which is preliminary data.</text>
</comment>
<keyword evidence="1" id="KW-0539">Nucleus</keyword>
<dbReference type="GO" id="GO:0008270">
    <property type="term" value="F:zinc ion binding"/>
    <property type="evidence" value="ECO:0007669"/>
    <property type="project" value="InterPro"/>
</dbReference>
<dbReference type="SUPFAM" id="SSF57701">
    <property type="entry name" value="Zn2/Cys6 DNA-binding domain"/>
    <property type="match status" value="1"/>
</dbReference>
<proteinExistence type="predicted"/>
<dbReference type="SMART" id="SM00066">
    <property type="entry name" value="GAL4"/>
    <property type="match status" value="1"/>
</dbReference>
<dbReference type="Gene3D" id="4.10.240.10">
    <property type="entry name" value="Zn(2)-C6 fungal-type DNA-binding domain"/>
    <property type="match status" value="1"/>
</dbReference>
<evidence type="ECO:0000313" key="5">
    <source>
        <dbReference type="Proteomes" id="UP000616885"/>
    </source>
</evidence>
<dbReference type="GO" id="GO:0045944">
    <property type="term" value="P:positive regulation of transcription by RNA polymerase II"/>
    <property type="evidence" value="ECO:0007669"/>
    <property type="project" value="TreeGrafter"/>
</dbReference>
<evidence type="ECO:0000259" key="3">
    <source>
        <dbReference type="PROSITE" id="PS50048"/>
    </source>
</evidence>
<feature type="compositionally biased region" description="Polar residues" evidence="2">
    <location>
        <begin position="147"/>
        <end position="160"/>
    </location>
</feature>
<dbReference type="PROSITE" id="PS00463">
    <property type="entry name" value="ZN2_CY6_FUNGAL_1"/>
    <property type="match status" value="1"/>
</dbReference>
<dbReference type="GO" id="GO:0000976">
    <property type="term" value="F:transcription cis-regulatory region binding"/>
    <property type="evidence" value="ECO:0007669"/>
    <property type="project" value="TreeGrafter"/>
</dbReference>
<evidence type="ECO:0000256" key="2">
    <source>
        <dbReference type="SAM" id="MobiDB-lite"/>
    </source>
</evidence>
<dbReference type="Pfam" id="PF00172">
    <property type="entry name" value="Zn_clus"/>
    <property type="match status" value="1"/>
</dbReference>
<dbReference type="GO" id="GO:0005634">
    <property type="term" value="C:nucleus"/>
    <property type="evidence" value="ECO:0007669"/>
    <property type="project" value="TreeGrafter"/>
</dbReference>
<dbReference type="GO" id="GO:0000981">
    <property type="term" value="F:DNA-binding transcription factor activity, RNA polymerase II-specific"/>
    <property type="evidence" value="ECO:0007669"/>
    <property type="project" value="InterPro"/>
</dbReference>
<feature type="compositionally biased region" description="Polar residues" evidence="2">
    <location>
        <begin position="112"/>
        <end position="135"/>
    </location>
</feature>
<gene>
    <name evidence="4" type="ORF">IM811_003727</name>
</gene>
<feature type="compositionally biased region" description="Polar residues" evidence="2">
    <location>
        <begin position="56"/>
        <end position="75"/>
    </location>
</feature>